<dbReference type="GO" id="GO:0009910">
    <property type="term" value="P:negative regulation of flower development"/>
    <property type="evidence" value="ECO:0007669"/>
    <property type="project" value="InterPro"/>
</dbReference>
<protein>
    <recommendedName>
        <fullName evidence="4">Embryonic flower 1</fullName>
    </recommendedName>
</protein>
<name>A0A9D5AF21_PEA</name>
<dbReference type="InterPro" id="IPR034583">
    <property type="entry name" value="EMF1"/>
</dbReference>
<dbReference type="PANTHER" id="PTHR35504:SF1">
    <property type="entry name" value="PROTEIN EMBRYONIC FLOWER 1"/>
    <property type="match status" value="1"/>
</dbReference>
<feature type="region of interest" description="Disordered" evidence="1">
    <location>
        <begin position="744"/>
        <end position="802"/>
    </location>
</feature>
<dbReference type="EMBL" id="JAMSHJ010000005">
    <property type="protein sequence ID" value="KAI5403310.1"/>
    <property type="molecule type" value="Genomic_DNA"/>
</dbReference>
<comment type="caution">
    <text evidence="2">The sequence shown here is derived from an EMBL/GenBank/DDBJ whole genome shotgun (WGS) entry which is preliminary data.</text>
</comment>
<dbReference type="AlphaFoldDB" id="A0A9D5AF21"/>
<feature type="region of interest" description="Disordered" evidence="1">
    <location>
        <begin position="57"/>
        <end position="84"/>
    </location>
</feature>
<sequence>MGSSYIEIDSITIDLASSIGKRDAGKCEHFSIREYVSEVRKKDWKLCWPFPIDESEKQPSFPPLDVPKHRCPNSQKENASEDIPKNNQADYNYCITGCRSDTNCSNEALKPCIQKDPMSSIIVIRDIDLNTKLSGFDGCLPISIEKEKKVGVGLSKRSDLENRLEDNLNHQVENVPSPKIYPGFAQEHTTKRGFAQEEHTTKRGCESNGVSNVQFSNNLTYTNKNSTEICNGGTPSADNQCQKELVATAVEADNKCDHTTGPPIESFACNQEVSAGSTDNMVEDDFQDNHSEKSMGVSRRRPRKVRLMTDLLRENAESKTEKAAIQESPFYGISNTSVASQAHLILTGKVDFQGDPTLTNQSRKRKIVLDEVRSTESMHFQRDGFEAQNLEGNAKTTVTLFNKKSNSKGVLAGTGSQVAEKGNWSKSEPERSHIVGKKKNKRNQVVDNYLIPEPQGQRRQNEDTVYTADKAYGSKTVSSRLTPSVFTKKGMDSFPLHTLRIENEFNPSKEKGKMLQTDEELNSFSCHRNDMIVRDSFAYSGIKVRSNVPADVPIPLVQGVMHGKGLEEGLHLSLNNPMSEHGYNQKCIHQIENRLPFSLPFQESTSRVPNLNRKESETNVFGGPIIPFRHTTNTNSGKRNHYEIMISFLQEITGARNTGKTVEAAEQLGINKTYNEQAAEVSEQGTLDDIPMEIVELMAKNQYERCLPDVENRCSIFEKSSNSRNAQMTSGTAVYGKGKMNLLKEGQKEKSKGRPKKNNMVTRGENVKPCKRKPNHYFSPFNGSNLGVNNPYPPQPSFGFEVPQSQKKLSNEFQFSPMISNQLGSARSIKFNGNLEERIPSSATLQALGGCRLHKNVLQQDNEASRIWASLASNRTSLGYDVSQKVASQPSSSNMDITSLRSGAVHMQNSRRDIDLNYTNINATDQEKHSSRNTGAGVFSRMNGEYSFPCKHNGIEPHQNLRGSLDLYSNETIPAMHLLSLMDAGVQSRTPFNVGVNAQMLNRPSYPGDCNTKMDISASKANGTLKRQSSDYYNRSYLSDKPHVCLIGSQTFGTASSAQHGKKFTKDVGSNDQNATKFGKKEKMRSSNAPLQSRFLKQCSLSYNETNTSQQHRLEVHGTHTSVQLKITPGISCTVNRNPAEFTIPETGNVYMIRGEDLKFFNSIPQNKHFSPIPCGHKQQRSLKGTKMKEHSQH</sequence>
<dbReference type="Gramene" id="Psat05G0075800-T1">
    <property type="protein sequence ID" value="KAI5403310.1"/>
    <property type="gene ID" value="KIW84_050758"/>
</dbReference>
<evidence type="ECO:0000256" key="1">
    <source>
        <dbReference type="SAM" id="MobiDB-lite"/>
    </source>
</evidence>
<dbReference type="PANTHER" id="PTHR35504">
    <property type="entry name" value="PROTEIN EMBRYONIC FLOWER 1"/>
    <property type="match status" value="1"/>
</dbReference>
<feature type="region of interest" description="Disordered" evidence="1">
    <location>
        <begin position="1170"/>
        <end position="1194"/>
    </location>
</feature>
<proteinExistence type="predicted"/>
<evidence type="ECO:0000313" key="2">
    <source>
        <dbReference type="EMBL" id="KAI5403310.1"/>
    </source>
</evidence>
<feature type="region of interest" description="Disordered" evidence="1">
    <location>
        <begin position="412"/>
        <end position="443"/>
    </location>
</feature>
<accession>A0A9D5AF21</accession>
<evidence type="ECO:0000313" key="3">
    <source>
        <dbReference type="Proteomes" id="UP001058974"/>
    </source>
</evidence>
<gene>
    <name evidence="2" type="ORF">KIW84_050758</name>
</gene>
<dbReference type="GO" id="GO:0045892">
    <property type="term" value="P:negative regulation of DNA-templated transcription"/>
    <property type="evidence" value="ECO:0007669"/>
    <property type="project" value="InterPro"/>
</dbReference>
<dbReference type="Proteomes" id="UP001058974">
    <property type="component" value="Chromosome 5"/>
</dbReference>
<evidence type="ECO:0008006" key="4">
    <source>
        <dbReference type="Google" id="ProtNLM"/>
    </source>
</evidence>
<keyword evidence="3" id="KW-1185">Reference proteome</keyword>
<dbReference type="GO" id="GO:0048367">
    <property type="term" value="P:shoot system development"/>
    <property type="evidence" value="ECO:0007669"/>
    <property type="project" value="InterPro"/>
</dbReference>
<reference evidence="2 3" key="1">
    <citation type="journal article" date="2022" name="Nat. Genet.">
        <title>Improved pea reference genome and pan-genome highlight genomic features and evolutionary characteristics.</title>
        <authorList>
            <person name="Yang T."/>
            <person name="Liu R."/>
            <person name="Luo Y."/>
            <person name="Hu S."/>
            <person name="Wang D."/>
            <person name="Wang C."/>
            <person name="Pandey M.K."/>
            <person name="Ge S."/>
            <person name="Xu Q."/>
            <person name="Li N."/>
            <person name="Li G."/>
            <person name="Huang Y."/>
            <person name="Saxena R.K."/>
            <person name="Ji Y."/>
            <person name="Li M."/>
            <person name="Yan X."/>
            <person name="He Y."/>
            <person name="Liu Y."/>
            <person name="Wang X."/>
            <person name="Xiang C."/>
            <person name="Varshney R.K."/>
            <person name="Ding H."/>
            <person name="Gao S."/>
            <person name="Zong X."/>
        </authorList>
    </citation>
    <scope>NUCLEOTIDE SEQUENCE [LARGE SCALE GENOMIC DNA]</scope>
    <source>
        <strain evidence="2 3">cv. Zhongwan 6</strain>
    </source>
</reference>
<organism evidence="2 3">
    <name type="scientific">Pisum sativum</name>
    <name type="common">Garden pea</name>
    <name type="synonym">Lathyrus oleraceus</name>
    <dbReference type="NCBI Taxonomy" id="3888"/>
    <lineage>
        <taxon>Eukaryota</taxon>
        <taxon>Viridiplantae</taxon>
        <taxon>Streptophyta</taxon>
        <taxon>Embryophyta</taxon>
        <taxon>Tracheophyta</taxon>
        <taxon>Spermatophyta</taxon>
        <taxon>Magnoliopsida</taxon>
        <taxon>eudicotyledons</taxon>
        <taxon>Gunneridae</taxon>
        <taxon>Pentapetalae</taxon>
        <taxon>rosids</taxon>
        <taxon>fabids</taxon>
        <taxon>Fabales</taxon>
        <taxon>Fabaceae</taxon>
        <taxon>Papilionoideae</taxon>
        <taxon>50 kb inversion clade</taxon>
        <taxon>NPAAA clade</taxon>
        <taxon>Hologalegina</taxon>
        <taxon>IRL clade</taxon>
        <taxon>Fabeae</taxon>
        <taxon>Lathyrus</taxon>
    </lineage>
</organism>